<comment type="caution">
    <text evidence="1">The sequence shown here is derived from an EMBL/GenBank/DDBJ whole genome shotgun (WGS) entry which is preliminary data.</text>
</comment>
<dbReference type="Proteomes" id="UP001234178">
    <property type="component" value="Unassembled WGS sequence"/>
</dbReference>
<protein>
    <submittedName>
        <fullName evidence="1">Uncharacterized protein</fullName>
    </submittedName>
</protein>
<dbReference type="EMBL" id="JAOYFB010000036">
    <property type="protein sequence ID" value="KAK4021580.1"/>
    <property type="molecule type" value="Genomic_DNA"/>
</dbReference>
<gene>
    <name evidence="1" type="ORF">OUZ56_003492</name>
</gene>
<sequence length="83" mass="9282">MAQMLALQQPTYQECPNADLRVGVVTRQCPSRQFLKCRHLKMGRVEGVMDTSGQGWLPVNVYVVVNGVGEAFLNVMLEIGVRF</sequence>
<organism evidence="1 2">
    <name type="scientific">Daphnia magna</name>
    <dbReference type="NCBI Taxonomy" id="35525"/>
    <lineage>
        <taxon>Eukaryota</taxon>
        <taxon>Metazoa</taxon>
        <taxon>Ecdysozoa</taxon>
        <taxon>Arthropoda</taxon>
        <taxon>Crustacea</taxon>
        <taxon>Branchiopoda</taxon>
        <taxon>Diplostraca</taxon>
        <taxon>Cladocera</taxon>
        <taxon>Anomopoda</taxon>
        <taxon>Daphniidae</taxon>
        <taxon>Daphnia</taxon>
    </lineage>
</organism>
<evidence type="ECO:0000313" key="2">
    <source>
        <dbReference type="Proteomes" id="UP001234178"/>
    </source>
</evidence>
<proteinExistence type="predicted"/>
<keyword evidence="2" id="KW-1185">Reference proteome</keyword>
<reference evidence="1 2" key="1">
    <citation type="journal article" date="2023" name="Nucleic Acids Res.">
        <title>The hologenome of Daphnia magna reveals possible DNA methylation and microbiome-mediated evolution of the host genome.</title>
        <authorList>
            <person name="Chaturvedi A."/>
            <person name="Li X."/>
            <person name="Dhandapani V."/>
            <person name="Marshall H."/>
            <person name="Kissane S."/>
            <person name="Cuenca-Cambronero M."/>
            <person name="Asole G."/>
            <person name="Calvet F."/>
            <person name="Ruiz-Romero M."/>
            <person name="Marangio P."/>
            <person name="Guigo R."/>
            <person name="Rago D."/>
            <person name="Mirbahai L."/>
            <person name="Eastwood N."/>
            <person name="Colbourne J.K."/>
            <person name="Zhou J."/>
            <person name="Mallon E."/>
            <person name="Orsini L."/>
        </authorList>
    </citation>
    <scope>NUCLEOTIDE SEQUENCE [LARGE SCALE GENOMIC DNA]</scope>
    <source>
        <strain evidence="1">LRV0_1</strain>
    </source>
</reference>
<name>A0ABR0A9B6_9CRUS</name>
<evidence type="ECO:0000313" key="1">
    <source>
        <dbReference type="EMBL" id="KAK4021580.1"/>
    </source>
</evidence>
<accession>A0ABR0A9B6</accession>